<dbReference type="InterPro" id="IPR048683">
    <property type="entry name" value="Sf6_terminase"/>
</dbReference>
<dbReference type="AlphaFoldDB" id="A0A7Z7BH14"/>
<comment type="caution">
    <text evidence="1">The sequence shown here is derived from an EMBL/GenBank/DDBJ whole genome shotgun (WGS) entry which is preliminary data.</text>
</comment>
<dbReference type="Gene3D" id="1.10.10.60">
    <property type="entry name" value="Homeodomain-like"/>
    <property type="match status" value="1"/>
</dbReference>
<name>A0A7Z7BH14_9HYPH</name>
<protein>
    <recommendedName>
        <fullName evidence="3">Terminase small subunit protein</fullName>
    </recommendedName>
</protein>
<evidence type="ECO:0000313" key="2">
    <source>
        <dbReference type="Proteomes" id="UP000198917"/>
    </source>
</evidence>
<dbReference type="RefSeq" id="WP_208545244.1">
    <property type="nucleotide sequence ID" value="NZ_FNEW01000001.1"/>
</dbReference>
<dbReference type="Pfam" id="PF20901">
    <property type="entry name" value="Sf6_terminase"/>
    <property type="match status" value="1"/>
</dbReference>
<evidence type="ECO:0000313" key="1">
    <source>
        <dbReference type="EMBL" id="SDJ18560.1"/>
    </source>
</evidence>
<organism evidence="1 2">
    <name type="scientific">Agrobacterium fabrum</name>
    <dbReference type="NCBI Taxonomy" id="1176649"/>
    <lineage>
        <taxon>Bacteria</taxon>
        <taxon>Pseudomonadati</taxon>
        <taxon>Pseudomonadota</taxon>
        <taxon>Alphaproteobacteria</taxon>
        <taxon>Hyphomicrobiales</taxon>
        <taxon>Rhizobiaceae</taxon>
        <taxon>Rhizobium/Agrobacterium group</taxon>
        <taxon>Agrobacterium</taxon>
        <taxon>Agrobacterium tumefaciens complex</taxon>
    </lineage>
</organism>
<gene>
    <name evidence="1" type="ORF">SAMN05428983_0541</name>
</gene>
<sequence length="157" mass="17682">MAGITTFTEEIGDTICERLALGESVRSICDGEAMPSMSTVFKWLRDNEAFSKQYAHAREVQADALFDDIIDIADDGRNDWMEKRNADGESIGWQENGEALRRSQLRIDARKWMAGKLRPKIYGDKLDVGLTATVDFVVNAKPMTEEEWQKQHGANPA</sequence>
<evidence type="ECO:0008006" key="3">
    <source>
        <dbReference type="Google" id="ProtNLM"/>
    </source>
</evidence>
<dbReference type="Proteomes" id="UP000198917">
    <property type="component" value="Unassembled WGS sequence"/>
</dbReference>
<accession>A0A7Z7BH14</accession>
<reference evidence="1 2" key="1">
    <citation type="submission" date="2016-10" db="EMBL/GenBank/DDBJ databases">
        <authorList>
            <person name="Varghese N."/>
            <person name="Submissions S."/>
        </authorList>
    </citation>
    <scope>NUCLEOTIDE SEQUENCE [LARGE SCALE GENOMIC DNA]</scope>
    <source>
        <strain evidence="1 2">PDC82</strain>
    </source>
</reference>
<proteinExistence type="predicted"/>
<dbReference type="EMBL" id="FNEW01000001">
    <property type="protein sequence ID" value="SDJ18560.1"/>
    <property type="molecule type" value="Genomic_DNA"/>
</dbReference>